<evidence type="ECO:0000256" key="1">
    <source>
        <dbReference type="SAM" id="Phobius"/>
    </source>
</evidence>
<reference evidence="3" key="1">
    <citation type="journal article" date="2020" name="mSystems">
        <title>Genome- and Community-Level Interaction Insights into Carbon Utilization and Element Cycling Functions of Hydrothermarchaeota in Hydrothermal Sediment.</title>
        <authorList>
            <person name="Zhou Z."/>
            <person name="Liu Y."/>
            <person name="Xu W."/>
            <person name="Pan J."/>
            <person name="Luo Z.H."/>
            <person name="Li M."/>
        </authorList>
    </citation>
    <scope>NUCLEOTIDE SEQUENCE [LARGE SCALE GENOMIC DNA]</scope>
    <source>
        <strain evidence="2">SpSt-629</strain>
        <strain evidence="3">SpSt-688</strain>
    </source>
</reference>
<protein>
    <recommendedName>
        <fullName evidence="4">Thioredoxin domain-containing protein</fullName>
    </recommendedName>
</protein>
<dbReference type="Gene3D" id="3.40.30.10">
    <property type="entry name" value="Glutaredoxin"/>
    <property type="match status" value="1"/>
</dbReference>
<dbReference type="EMBL" id="DTDH01000113">
    <property type="protein sequence ID" value="HGT98538.1"/>
    <property type="molecule type" value="Genomic_DNA"/>
</dbReference>
<sequence length="172" mass="19547">MIKKKEKPKLSLLYVVVIVLIILVSISVVIISISFNKTPRNGEGVPLYLGSRIFGKIVVDELEVSLSQFQDTALPNPCILMFGLTTCPHCHNMYEFFQKHYPDNYRAFWIDTDRTAAELFMMLVDIETKNGVPQHYAMAVPQTVIVVNSKVKAVVIGEVQEAEFWENLLKNN</sequence>
<comment type="caution">
    <text evidence="3">The sequence shown here is derived from an EMBL/GenBank/DDBJ whole genome shotgun (WGS) entry which is preliminary data.</text>
</comment>
<proteinExistence type="predicted"/>
<evidence type="ECO:0000313" key="3">
    <source>
        <dbReference type="EMBL" id="HGT98538.1"/>
    </source>
</evidence>
<evidence type="ECO:0000313" key="2">
    <source>
        <dbReference type="EMBL" id="HFQ79516.1"/>
    </source>
</evidence>
<keyword evidence="1" id="KW-1133">Transmembrane helix</keyword>
<name>A0A7J3MYB8_9CREN</name>
<organism evidence="3">
    <name type="scientific">Ignisphaera aggregans</name>
    <dbReference type="NCBI Taxonomy" id="334771"/>
    <lineage>
        <taxon>Archaea</taxon>
        <taxon>Thermoproteota</taxon>
        <taxon>Thermoprotei</taxon>
        <taxon>Desulfurococcales</taxon>
        <taxon>Desulfurococcaceae</taxon>
        <taxon>Ignisphaera</taxon>
    </lineage>
</organism>
<evidence type="ECO:0008006" key="4">
    <source>
        <dbReference type="Google" id="ProtNLM"/>
    </source>
</evidence>
<accession>A0A7J3MYB8</accession>
<keyword evidence="1" id="KW-0812">Transmembrane</keyword>
<feature type="transmembrane region" description="Helical" evidence="1">
    <location>
        <begin position="12"/>
        <end position="35"/>
    </location>
</feature>
<dbReference type="InterPro" id="IPR036249">
    <property type="entry name" value="Thioredoxin-like_sf"/>
</dbReference>
<keyword evidence="1" id="KW-0472">Membrane</keyword>
<dbReference type="EMBL" id="DTAU01000142">
    <property type="protein sequence ID" value="HFQ79516.1"/>
    <property type="molecule type" value="Genomic_DNA"/>
</dbReference>
<dbReference type="AlphaFoldDB" id="A0A7J3MYB8"/>
<gene>
    <name evidence="2" type="ORF">ENT99_07475</name>
    <name evidence="3" type="ORF">ENU64_03825</name>
</gene>
<dbReference type="SUPFAM" id="SSF52833">
    <property type="entry name" value="Thioredoxin-like"/>
    <property type="match status" value="1"/>
</dbReference>